<comment type="subcellular location">
    <subcellularLocation>
        <location evidence="16">Cell membrane</location>
        <topology evidence="16">Single-pass membrane protein</topology>
    </subcellularLocation>
</comment>
<gene>
    <name evidence="16" type="primary">nqrC</name>
    <name evidence="20" type="ORF">M3P05_07670</name>
</gene>
<evidence type="ECO:0000256" key="11">
    <source>
        <dbReference type="ARBA" id="ARBA00023053"/>
    </source>
</evidence>
<dbReference type="InterPro" id="IPR007329">
    <property type="entry name" value="FMN-bd"/>
</dbReference>
<evidence type="ECO:0000256" key="10">
    <source>
        <dbReference type="ARBA" id="ARBA00023027"/>
    </source>
</evidence>
<comment type="caution">
    <text evidence="20">The sequence shown here is derived from an EMBL/GenBank/DDBJ whole genome shotgun (WGS) entry which is preliminary data.</text>
</comment>
<sequence length="263" mass="28471">MASNDTIKKTLMVTVGLSLVCSVLVSSAAVFLKPTQDENKVLDVQKNILAISGLVKDPKALSRSEITAKFKEVTPRLVNVETGRFDTSGTDPVTYNQRNAAKDPATSVKLPSSEDQALIKRQAKLAKVYEVRKGDQLETLILPIHGYGLWSTLYGYMALDADLKTVVGFGFYEHAETPGLGGEVDNAKWKASWKGKEIYDANGKLDINVIKGSVNLSSPRAIHEIDGLSGATLTARGVDNLVKFWLSNNGFGPFLANLKKGDA</sequence>
<comment type="subunit">
    <text evidence="16 17">Composed of six subunits; NqrA, NqrB, NqrC, NqrD, NqrE and NqrF.</text>
</comment>
<protein>
    <recommendedName>
        <fullName evidence="16 17">Na(+)-translocating NADH-quinone reductase subunit C</fullName>
        <shortName evidence="16 17">Na(+)-NQR subunit C</shortName>
        <shortName evidence="16 17">Na(+)-translocating NQR subunit C</shortName>
        <ecNumber evidence="16 17">7.2.1.1</ecNumber>
    </recommendedName>
    <alternativeName>
        <fullName evidence="16 17">NQR complex subunit C</fullName>
    </alternativeName>
    <alternativeName>
        <fullName evidence="16 17">NQR-1 subunit C</fullName>
    </alternativeName>
</protein>
<comment type="caution">
    <text evidence="16">Lacks conserved residue(s) required for the propagation of feature annotation.</text>
</comment>
<evidence type="ECO:0000256" key="6">
    <source>
        <dbReference type="ARBA" id="ARBA00022643"/>
    </source>
</evidence>
<comment type="similarity">
    <text evidence="16 17">Belongs to the NqrC family.</text>
</comment>
<keyword evidence="3" id="KW-0997">Cell inner membrane</keyword>
<proteinExistence type="inferred from homology"/>
<keyword evidence="13 16" id="KW-0830">Ubiquinone</keyword>
<dbReference type="RefSeq" id="WP_249698910.1">
    <property type="nucleotide sequence ID" value="NZ_JAMFLX010000008.1"/>
</dbReference>
<evidence type="ECO:0000256" key="13">
    <source>
        <dbReference type="ARBA" id="ARBA00023075"/>
    </source>
</evidence>
<comment type="function">
    <text evidence="16">NQR complex catalyzes the reduction of ubiquinone-1 to ubiquinol by two successive reactions, coupled with the transport of Na(+) ions from the cytoplasm to the periplasm. NqrA to NqrE are probably involved in the second step, the conversion of ubisemiquinone to ubiquinol.</text>
</comment>
<keyword evidence="11 16" id="KW-0915">Sodium</keyword>
<keyword evidence="9 16" id="KW-1133">Transmembrane helix</keyword>
<keyword evidence="5 16" id="KW-0285">Flavoprotein</keyword>
<keyword evidence="7 16" id="KW-0812">Transmembrane</keyword>
<keyword evidence="10 16" id="KW-0520">NAD</keyword>
<dbReference type="PIRSF" id="PIRSF009437">
    <property type="entry name" value="NQR-1_subunit_C"/>
    <property type="match status" value="1"/>
</dbReference>
<dbReference type="Pfam" id="PF04205">
    <property type="entry name" value="FMN_bind"/>
    <property type="match status" value="1"/>
</dbReference>
<feature type="region of interest" description="Disordered" evidence="18">
    <location>
        <begin position="88"/>
        <end position="107"/>
    </location>
</feature>
<evidence type="ECO:0000256" key="4">
    <source>
        <dbReference type="ARBA" id="ARBA00022553"/>
    </source>
</evidence>
<evidence type="ECO:0000256" key="1">
    <source>
        <dbReference type="ARBA" id="ARBA00022448"/>
    </source>
</evidence>
<keyword evidence="8 16" id="KW-1278">Translocase</keyword>
<evidence type="ECO:0000256" key="2">
    <source>
        <dbReference type="ARBA" id="ARBA00022475"/>
    </source>
</evidence>
<keyword evidence="6 16" id="KW-0288">FMN</keyword>
<evidence type="ECO:0000256" key="15">
    <source>
        <dbReference type="ARBA" id="ARBA00023201"/>
    </source>
</evidence>
<dbReference type="EC" id="7.2.1.1" evidence="16 17"/>
<feature type="domain" description="FMN-binding" evidence="19">
    <location>
        <begin position="148"/>
        <end position="249"/>
    </location>
</feature>
<evidence type="ECO:0000313" key="21">
    <source>
        <dbReference type="Proteomes" id="UP001203338"/>
    </source>
</evidence>
<evidence type="ECO:0000259" key="19">
    <source>
        <dbReference type="SMART" id="SM00900"/>
    </source>
</evidence>
<evidence type="ECO:0000256" key="5">
    <source>
        <dbReference type="ARBA" id="ARBA00022630"/>
    </source>
</evidence>
<evidence type="ECO:0000256" key="18">
    <source>
        <dbReference type="SAM" id="MobiDB-lite"/>
    </source>
</evidence>
<evidence type="ECO:0000256" key="7">
    <source>
        <dbReference type="ARBA" id="ARBA00022692"/>
    </source>
</evidence>
<keyword evidence="1 16" id="KW-0813">Transport</keyword>
<evidence type="ECO:0000313" key="20">
    <source>
        <dbReference type="EMBL" id="MCL6269817.1"/>
    </source>
</evidence>
<keyword evidence="15 16" id="KW-0739">Sodium transport</keyword>
<evidence type="ECO:0000256" key="3">
    <source>
        <dbReference type="ARBA" id="ARBA00022519"/>
    </source>
</evidence>
<evidence type="ECO:0000256" key="8">
    <source>
        <dbReference type="ARBA" id="ARBA00022967"/>
    </source>
</evidence>
<keyword evidence="12 16" id="KW-0406">Ion transport</keyword>
<comment type="cofactor">
    <cofactor evidence="16 17">
        <name>FMN</name>
        <dbReference type="ChEBI" id="CHEBI:58210"/>
    </cofactor>
</comment>
<dbReference type="HAMAP" id="MF_00427">
    <property type="entry name" value="NqrC"/>
    <property type="match status" value="1"/>
</dbReference>
<evidence type="ECO:0000256" key="9">
    <source>
        <dbReference type="ARBA" id="ARBA00022989"/>
    </source>
</evidence>
<keyword evidence="14 16" id="KW-0472">Membrane</keyword>
<dbReference type="PANTHER" id="PTHR37838:SF1">
    <property type="entry name" value="NA(+)-TRANSLOCATING NADH-QUINONE REDUCTASE SUBUNIT C"/>
    <property type="match status" value="1"/>
</dbReference>
<name>A0ABT0PEL8_9GAMM</name>
<accession>A0ABT0PEL8</accession>
<dbReference type="NCBIfam" id="TIGR01938">
    <property type="entry name" value="nqrC"/>
    <property type="match status" value="1"/>
</dbReference>
<feature type="compositionally biased region" description="Polar residues" evidence="18">
    <location>
        <begin position="88"/>
        <end position="99"/>
    </location>
</feature>
<evidence type="ECO:0000256" key="17">
    <source>
        <dbReference type="PIRNR" id="PIRNR009437"/>
    </source>
</evidence>
<dbReference type="NCBIfam" id="NF003749">
    <property type="entry name" value="PRK05346.1-5"/>
    <property type="match status" value="1"/>
</dbReference>
<organism evidence="20 21">
    <name type="scientific">Parendozoicomonas callyspongiae</name>
    <dbReference type="NCBI Taxonomy" id="2942213"/>
    <lineage>
        <taxon>Bacteria</taxon>
        <taxon>Pseudomonadati</taxon>
        <taxon>Pseudomonadota</taxon>
        <taxon>Gammaproteobacteria</taxon>
        <taxon>Oceanospirillales</taxon>
        <taxon>Endozoicomonadaceae</taxon>
        <taxon>Parendozoicomonas</taxon>
    </lineage>
</organism>
<keyword evidence="21" id="KW-1185">Reference proteome</keyword>
<dbReference type="InterPro" id="IPR010204">
    <property type="entry name" value="NqrC"/>
</dbReference>
<dbReference type="SMART" id="SM00900">
    <property type="entry name" value="FMN_bind"/>
    <property type="match status" value="1"/>
</dbReference>
<feature type="modified residue" description="FMN phosphoryl threonine" evidence="16">
    <location>
        <position position="232"/>
    </location>
</feature>
<evidence type="ECO:0000256" key="16">
    <source>
        <dbReference type="HAMAP-Rule" id="MF_00427"/>
    </source>
</evidence>
<dbReference type="Proteomes" id="UP001203338">
    <property type="component" value="Unassembled WGS sequence"/>
</dbReference>
<evidence type="ECO:0000256" key="12">
    <source>
        <dbReference type="ARBA" id="ARBA00023065"/>
    </source>
</evidence>
<keyword evidence="2 16" id="KW-1003">Cell membrane</keyword>
<keyword evidence="4 16" id="KW-0597">Phosphoprotein</keyword>
<dbReference type="PANTHER" id="PTHR37838">
    <property type="entry name" value="NA(+)-TRANSLOCATING NADH-QUINONE REDUCTASE SUBUNIT C"/>
    <property type="match status" value="1"/>
</dbReference>
<evidence type="ECO:0000256" key="14">
    <source>
        <dbReference type="ARBA" id="ARBA00023136"/>
    </source>
</evidence>
<comment type="catalytic activity">
    <reaction evidence="16 17">
        <text>a ubiquinone + n Na(+)(in) + NADH + H(+) = a ubiquinol + n Na(+)(out) + NAD(+)</text>
        <dbReference type="Rhea" id="RHEA:47748"/>
        <dbReference type="Rhea" id="RHEA-COMP:9565"/>
        <dbReference type="Rhea" id="RHEA-COMP:9566"/>
        <dbReference type="ChEBI" id="CHEBI:15378"/>
        <dbReference type="ChEBI" id="CHEBI:16389"/>
        <dbReference type="ChEBI" id="CHEBI:17976"/>
        <dbReference type="ChEBI" id="CHEBI:29101"/>
        <dbReference type="ChEBI" id="CHEBI:57540"/>
        <dbReference type="ChEBI" id="CHEBI:57945"/>
        <dbReference type="EC" id="7.2.1.1"/>
    </reaction>
</comment>
<dbReference type="EMBL" id="JAMFLX010000008">
    <property type="protein sequence ID" value="MCL6269817.1"/>
    <property type="molecule type" value="Genomic_DNA"/>
</dbReference>
<reference evidence="20 21" key="1">
    <citation type="submission" date="2022-05" db="EMBL/GenBank/DDBJ databases">
        <authorList>
            <person name="Park J.-S."/>
        </authorList>
    </citation>
    <scope>NUCLEOTIDE SEQUENCE [LARGE SCALE GENOMIC DNA]</scope>
    <source>
        <strain evidence="20 21">2012CJ34-2</strain>
    </source>
</reference>